<feature type="transmembrane region" description="Helical" evidence="1">
    <location>
        <begin position="216"/>
        <end position="233"/>
    </location>
</feature>
<keyword evidence="1" id="KW-0812">Transmembrane</keyword>
<name>A0A7L9WNL0_9RHOB</name>
<keyword evidence="3" id="KW-1185">Reference proteome</keyword>
<dbReference type="InterPro" id="IPR007820">
    <property type="entry name" value="AbrB_fam"/>
</dbReference>
<dbReference type="InterPro" id="IPR017516">
    <property type="entry name" value="AbrB_dup"/>
</dbReference>
<keyword evidence="1" id="KW-0472">Membrane</keyword>
<dbReference type="Pfam" id="PF05145">
    <property type="entry name" value="AbrB"/>
    <property type="match status" value="1"/>
</dbReference>
<keyword evidence="1" id="KW-1133">Transmembrane helix</keyword>
<gene>
    <name evidence="2" type="ORF">F3W81_11595</name>
</gene>
<organism evidence="2 3">
    <name type="scientific">Pseudooceanicola spongiae</name>
    <dbReference type="NCBI Taxonomy" id="2613965"/>
    <lineage>
        <taxon>Bacteria</taxon>
        <taxon>Pseudomonadati</taxon>
        <taxon>Pseudomonadota</taxon>
        <taxon>Alphaproteobacteria</taxon>
        <taxon>Rhodobacterales</taxon>
        <taxon>Paracoccaceae</taxon>
        <taxon>Pseudooceanicola</taxon>
    </lineage>
</organism>
<dbReference type="PIRSF" id="PIRSF038991">
    <property type="entry name" value="Protein_AbrB"/>
    <property type="match status" value="1"/>
</dbReference>
<sequence length="359" mass="37839">MAKRLSIWLALVLMSALLAIALELVHLPAALLLGPMIAAIILASSGLTSPVPPMPAMVIPRPVFGVAQAAIGAMIATTIPPETLRDIGENWPVFLFGVISVIVVSTTLGYLLAIRQVLPGATAIWGSTPGAAQAMVFMAEAHGSDMRLVAVMQYLRVGLVAAGASLVARFWVGVPDVAPEPILWFPPLEIGFLHTLGLMALGVAVSRIIRIPAGEFLVPLLVGAVAQGMGLIHPMVPPWFLVIAFALCGWMIGLRFTREILVHAWKALPRLVMSILLLMALCGALAALISWTLGVDPLTAYLATSPGGADSVAVIAASSDVDMAFVMSMQTLRFVLVLISGPIVSRWFARRLAARTAAA</sequence>
<dbReference type="GO" id="GO:0010468">
    <property type="term" value="P:regulation of gene expression"/>
    <property type="evidence" value="ECO:0007669"/>
    <property type="project" value="InterPro"/>
</dbReference>
<dbReference type="EMBL" id="CP045201">
    <property type="protein sequence ID" value="QOL81404.1"/>
    <property type="molecule type" value="Genomic_DNA"/>
</dbReference>
<dbReference type="AlphaFoldDB" id="A0A7L9WNL0"/>
<reference evidence="2 3" key="1">
    <citation type="submission" date="2019-10" db="EMBL/GenBank/DDBJ databases">
        <title>Pseudopuniceibacterium sp. HQ09 islated from Antarctica.</title>
        <authorList>
            <person name="Liao L."/>
            <person name="Su S."/>
            <person name="Chen B."/>
            <person name="Yu Y."/>
        </authorList>
    </citation>
    <scope>NUCLEOTIDE SEQUENCE [LARGE SCALE GENOMIC DNA]</scope>
    <source>
        <strain evidence="2 3">HQ09</strain>
    </source>
</reference>
<dbReference type="Proteomes" id="UP000594118">
    <property type="component" value="Chromosome"/>
</dbReference>
<dbReference type="PANTHER" id="PTHR38457:SF1">
    <property type="entry name" value="REGULATOR ABRB-RELATED"/>
    <property type="match status" value="1"/>
</dbReference>
<dbReference type="GO" id="GO:0016020">
    <property type="term" value="C:membrane"/>
    <property type="evidence" value="ECO:0007669"/>
    <property type="project" value="InterPro"/>
</dbReference>
<feature type="transmembrane region" description="Helical" evidence="1">
    <location>
        <begin position="31"/>
        <end position="51"/>
    </location>
</feature>
<feature type="transmembrane region" description="Helical" evidence="1">
    <location>
        <begin position="154"/>
        <end position="172"/>
    </location>
</feature>
<feature type="transmembrane region" description="Helical" evidence="1">
    <location>
        <begin position="239"/>
        <end position="256"/>
    </location>
</feature>
<feature type="transmembrane region" description="Helical" evidence="1">
    <location>
        <begin position="192"/>
        <end position="209"/>
    </location>
</feature>
<dbReference type="KEGG" id="pshq:F3W81_11595"/>
<dbReference type="RefSeq" id="WP_193079322.1">
    <property type="nucleotide sequence ID" value="NZ_CP045201.1"/>
</dbReference>
<feature type="transmembrane region" description="Helical" evidence="1">
    <location>
        <begin position="331"/>
        <end position="349"/>
    </location>
</feature>
<feature type="transmembrane region" description="Helical" evidence="1">
    <location>
        <begin position="63"/>
        <end position="79"/>
    </location>
</feature>
<protein>
    <submittedName>
        <fullName evidence="2">AbrB family transcriptional regulator</fullName>
    </submittedName>
</protein>
<evidence type="ECO:0000313" key="2">
    <source>
        <dbReference type="EMBL" id="QOL81404.1"/>
    </source>
</evidence>
<accession>A0A7L9WNL0</accession>
<evidence type="ECO:0000256" key="1">
    <source>
        <dbReference type="SAM" id="Phobius"/>
    </source>
</evidence>
<dbReference type="PANTHER" id="PTHR38457">
    <property type="entry name" value="REGULATOR ABRB-RELATED"/>
    <property type="match status" value="1"/>
</dbReference>
<evidence type="ECO:0000313" key="3">
    <source>
        <dbReference type="Proteomes" id="UP000594118"/>
    </source>
</evidence>
<feature type="transmembrane region" description="Helical" evidence="1">
    <location>
        <begin position="268"/>
        <end position="293"/>
    </location>
</feature>
<proteinExistence type="predicted"/>
<dbReference type="NCBIfam" id="TIGR03082">
    <property type="entry name" value="Gneg_AbrB_dup"/>
    <property type="match status" value="2"/>
</dbReference>
<feature type="transmembrane region" description="Helical" evidence="1">
    <location>
        <begin position="91"/>
        <end position="113"/>
    </location>
</feature>